<organism evidence="1 2">
    <name type="scientific">Nocardioides aquaticus</name>
    <dbReference type="NCBI Taxonomy" id="160826"/>
    <lineage>
        <taxon>Bacteria</taxon>
        <taxon>Bacillati</taxon>
        <taxon>Actinomycetota</taxon>
        <taxon>Actinomycetes</taxon>
        <taxon>Propionibacteriales</taxon>
        <taxon>Nocardioidaceae</taxon>
        <taxon>Nocardioides</taxon>
    </lineage>
</organism>
<protein>
    <submittedName>
        <fullName evidence="1">Uncharacterized protein</fullName>
    </submittedName>
</protein>
<gene>
    <name evidence="1" type="ORF">ENKNEFLB_00454</name>
</gene>
<name>A0ABX8EDF0_9ACTN</name>
<accession>A0ABX8EDF0</accession>
<dbReference type="RefSeq" id="WP_214057714.1">
    <property type="nucleotide sequence ID" value="NZ_BAAAHS010000037.1"/>
</dbReference>
<evidence type="ECO:0000313" key="2">
    <source>
        <dbReference type="Proteomes" id="UP000679307"/>
    </source>
</evidence>
<sequence>MNEVLAEARVLPLHAQVSAHDRGTTDLPEWVTGSEATVHSERAVVVATRPDTAGDVLVRVLLGDDAEAGTGVFDGRIMISTALEVGSVVASDLVPVPVAPGAHRLAVFVHPADAPSVVSFVLGRPPWT</sequence>
<dbReference type="Proteomes" id="UP000679307">
    <property type="component" value="Chromosome"/>
</dbReference>
<proteinExistence type="predicted"/>
<dbReference type="EMBL" id="CP075371">
    <property type="protein sequence ID" value="QVT78082.1"/>
    <property type="molecule type" value="Genomic_DNA"/>
</dbReference>
<keyword evidence="2" id="KW-1185">Reference proteome</keyword>
<reference evidence="1 2" key="1">
    <citation type="submission" date="2021-05" db="EMBL/GenBank/DDBJ databases">
        <title>Complete genome of Nocardioides aquaticus KCTC 9944T isolated from meromictic and hypersaline Ekho Lake, Antarctica.</title>
        <authorList>
            <person name="Hwang K."/>
            <person name="Kim K.M."/>
            <person name="Choe H."/>
        </authorList>
    </citation>
    <scope>NUCLEOTIDE SEQUENCE [LARGE SCALE GENOMIC DNA]</scope>
    <source>
        <strain evidence="1 2">KCTC 9944</strain>
    </source>
</reference>
<evidence type="ECO:0000313" key="1">
    <source>
        <dbReference type="EMBL" id="QVT78082.1"/>
    </source>
</evidence>